<gene>
    <name evidence="1" type="ORF">EYZ11_000509</name>
</gene>
<dbReference type="Proteomes" id="UP000308092">
    <property type="component" value="Unassembled WGS sequence"/>
</dbReference>
<dbReference type="EMBL" id="SOSA01000007">
    <property type="protein sequence ID" value="THD00057.1"/>
    <property type="molecule type" value="Genomic_DNA"/>
</dbReference>
<dbReference type="AlphaFoldDB" id="A0A4S3JX14"/>
<evidence type="ECO:0000313" key="1">
    <source>
        <dbReference type="EMBL" id="THD00057.1"/>
    </source>
</evidence>
<comment type="caution">
    <text evidence="1">The sequence shown here is derived from an EMBL/GenBank/DDBJ whole genome shotgun (WGS) entry which is preliminary data.</text>
</comment>
<protein>
    <submittedName>
        <fullName evidence="1">Uncharacterized protein</fullName>
    </submittedName>
</protein>
<proteinExistence type="predicted"/>
<evidence type="ECO:0000313" key="2">
    <source>
        <dbReference type="Proteomes" id="UP000308092"/>
    </source>
</evidence>
<dbReference type="VEuPathDB" id="FungiDB:EYZ11_000509"/>
<organism evidence="1 2">
    <name type="scientific">Aspergillus tanneri</name>
    <dbReference type="NCBI Taxonomy" id="1220188"/>
    <lineage>
        <taxon>Eukaryota</taxon>
        <taxon>Fungi</taxon>
        <taxon>Dikarya</taxon>
        <taxon>Ascomycota</taxon>
        <taxon>Pezizomycotina</taxon>
        <taxon>Eurotiomycetes</taxon>
        <taxon>Eurotiomycetidae</taxon>
        <taxon>Eurotiales</taxon>
        <taxon>Aspergillaceae</taxon>
        <taxon>Aspergillus</taxon>
        <taxon>Aspergillus subgen. Circumdati</taxon>
    </lineage>
</organism>
<accession>A0A4S3JX14</accession>
<reference evidence="1 2" key="1">
    <citation type="submission" date="2019-03" db="EMBL/GenBank/DDBJ databases">
        <title>The genome sequence of a newly discovered highly antifungal drug resistant Aspergillus species, Aspergillus tanneri NIH 1004.</title>
        <authorList>
            <person name="Mounaud S."/>
            <person name="Singh I."/>
            <person name="Joardar V."/>
            <person name="Pakala S."/>
            <person name="Pakala S."/>
            <person name="Venepally P."/>
            <person name="Hoover J."/>
            <person name="Nierman W."/>
            <person name="Chung J."/>
            <person name="Losada L."/>
        </authorList>
    </citation>
    <scope>NUCLEOTIDE SEQUENCE [LARGE SCALE GENOMIC DNA]</scope>
    <source>
        <strain evidence="1 2">NIH1004</strain>
    </source>
</reference>
<sequence length="179" mass="20647">MLCRSADPVPRGPSSAIEAATHERLSCVAPRRPFMDLRSYGLQYWATPSYLTIVKFLFPHSRIHLHPLVDLAAEIHHNIQTIDHHPLTAFYLPDFIVTNLRLAPPPLRKWDWGKSLSSIVDFHHLERRESVDSVPSYRCVSESQRDGTPLWRVRVNLDPVAMERLQQDRLLGGLEKWPT</sequence>
<keyword evidence="2" id="KW-1185">Reference proteome</keyword>
<name>A0A4S3JX14_9EURO</name>